<proteinExistence type="predicted"/>
<dbReference type="RefSeq" id="WP_123219663.1">
    <property type="nucleotide sequence ID" value="NZ_QIBZ01000010.1"/>
</dbReference>
<dbReference type="Proteomes" id="UP000271472">
    <property type="component" value="Unassembled WGS sequence"/>
</dbReference>
<gene>
    <name evidence="1" type="ORF">DMP05_06400</name>
</gene>
<dbReference type="OrthoDB" id="9805141at2"/>
<organism evidence="1 2">
    <name type="scientific">Slackia isoflavoniconvertens</name>
    <dbReference type="NCBI Taxonomy" id="572010"/>
    <lineage>
        <taxon>Bacteria</taxon>
        <taxon>Bacillati</taxon>
        <taxon>Actinomycetota</taxon>
        <taxon>Coriobacteriia</taxon>
        <taxon>Eggerthellales</taxon>
        <taxon>Eggerthellaceae</taxon>
        <taxon>Slackia</taxon>
    </lineage>
</organism>
<comment type="caution">
    <text evidence="1">The sequence shown here is derived from an EMBL/GenBank/DDBJ whole genome shotgun (WGS) entry which is preliminary data.</text>
</comment>
<evidence type="ECO:0000313" key="1">
    <source>
        <dbReference type="EMBL" id="RNM34413.1"/>
    </source>
</evidence>
<reference evidence="2" key="1">
    <citation type="submission" date="2018-05" db="EMBL/GenBank/DDBJ databases">
        <title>Genome Sequencing of selected type strains of the family Eggerthellaceae.</title>
        <authorList>
            <person name="Danylec N."/>
            <person name="Stoll D.A."/>
            <person name="Doetsch A."/>
            <person name="Huch M."/>
        </authorList>
    </citation>
    <scope>NUCLEOTIDE SEQUENCE [LARGE SCALE GENOMIC DNA]</scope>
    <source>
        <strain evidence="2">DSM 22006</strain>
    </source>
</reference>
<keyword evidence="2" id="KW-1185">Reference proteome</keyword>
<dbReference type="AlphaFoldDB" id="A0A3N0IBP4"/>
<evidence type="ECO:0000313" key="2">
    <source>
        <dbReference type="Proteomes" id="UP000271472"/>
    </source>
</evidence>
<dbReference type="Pfam" id="PF13481">
    <property type="entry name" value="AAA_25"/>
    <property type="match status" value="1"/>
</dbReference>
<protein>
    <recommendedName>
        <fullName evidence="3">AAA family ATPase</fullName>
    </recommendedName>
</protein>
<dbReference type="InterPro" id="IPR027417">
    <property type="entry name" value="P-loop_NTPase"/>
</dbReference>
<sequence length="362" mass="40352">MLNTIISSQDNNGAETPLTQLPIVEAITEEAKLPELPNELIEGVIRRGSKLLVTGASKSGKSFLFIELALAVATGGKWCGTQCAKGRVLYVNLEIQEPQFMRRVYEVMEKPGMVGNSIPRNFHIANLRGKFSDIKSLVNAILELLDARTYDLILIDPTYKVQSGSENSADAITAFCKELDRLVEGHGCTVAYTHHHSKGSQGNKNAEDRASGSGVFARDADTIIDMVQLSSDEEAAHSKFAIMHPTAVPFRLEFILRDFQKKPPVKIWFAHPLHVVDEDGELKRCNPRKAGSNSNAIKAKREALEKLEGKLDRFMGSHTEIDRKDFLAAHPMKRETFNKRIKKSERFEVESGNHTCKVRRIG</sequence>
<name>A0A3N0IBP4_9ACTN</name>
<dbReference type="EMBL" id="QIBZ01000010">
    <property type="protein sequence ID" value="RNM34413.1"/>
    <property type="molecule type" value="Genomic_DNA"/>
</dbReference>
<evidence type="ECO:0008006" key="3">
    <source>
        <dbReference type="Google" id="ProtNLM"/>
    </source>
</evidence>
<dbReference type="SUPFAM" id="SSF52540">
    <property type="entry name" value="P-loop containing nucleoside triphosphate hydrolases"/>
    <property type="match status" value="1"/>
</dbReference>
<accession>A0A3N0IBP4</accession>
<dbReference type="Gene3D" id="3.40.50.300">
    <property type="entry name" value="P-loop containing nucleotide triphosphate hydrolases"/>
    <property type="match status" value="1"/>
</dbReference>